<evidence type="ECO:0000313" key="3">
    <source>
        <dbReference type="Proteomes" id="UP000187609"/>
    </source>
</evidence>
<evidence type="ECO:0000256" key="1">
    <source>
        <dbReference type="SAM" id="MobiDB-lite"/>
    </source>
</evidence>
<comment type="caution">
    <text evidence="2">The sequence shown here is derived from an EMBL/GenBank/DDBJ whole genome shotgun (WGS) entry which is preliminary data.</text>
</comment>
<feature type="region of interest" description="Disordered" evidence="1">
    <location>
        <begin position="34"/>
        <end position="81"/>
    </location>
</feature>
<keyword evidence="3" id="KW-1185">Reference proteome</keyword>
<accession>A0A1J6IGB4</accession>
<dbReference type="Gramene" id="OIT03428">
    <property type="protein sequence ID" value="OIT03428"/>
    <property type="gene ID" value="A4A49_01242"/>
</dbReference>
<organism evidence="2 3">
    <name type="scientific">Nicotiana attenuata</name>
    <name type="common">Coyote tobacco</name>
    <dbReference type="NCBI Taxonomy" id="49451"/>
    <lineage>
        <taxon>Eukaryota</taxon>
        <taxon>Viridiplantae</taxon>
        <taxon>Streptophyta</taxon>
        <taxon>Embryophyta</taxon>
        <taxon>Tracheophyta</taxon>
        <taxon>Spermatophyta</taxon>
        <taxon>Magnoliopsida</taxon>
        <taxon>eudicotyledons</taxon>
        <taxon>Gunneridae</taxon>
        <taxon>Pentapetalae</taxon>
        <taxon>asterids</taxon>
        <taxon>lamiids</taxon>
        <taxon>Solanales</taxon>
        <taxon>Solanaceae</taxon>
        <taxon>Nicotianoideae</taxon>
        <taxon>Nicotianeae</taxon>
        <taxon>Nicotiana</taxon>
    </lineage>
</organism>
<proteinExistence type="predicted"/>
<dbReference type="SMR" id="A0A1J6IGB4"/>
<dbReference type="EMBL" id="MJEQ01037187">
    <property type="protein sequence ID" value="OIT03428.1"/>
    <property type="molecule type" value="Genomic_DNA"/>
</dbReference>
<gene>
    <name evidence="2" type="ORF">A4A49_01242</name>
</gene>
<evidence type="ECO:0000313" key="2">
    <source>
        <dbReference type="EMBL" id="OIT03428.1"/>
    </source>
</evidence>
<dbReference type="Proteomes" id="UP000187609">
    <property type="component" value="Unassembled WGS sequence"/>
</dbReference>
<sequence length="190" mass="21465">MCDFGNIQPLDSTSYNFAMQLTLDIARFADNVMEPKPNAKSQPSSSRAAPKSGKKNQLSTEKEEIGQQQAKKQKVPAPPRFVNDEATKIFGMVNRKKYLVERPVDEEKLKKGAPKQSMKLSTDQKFDVIIDNFKKLWSVIASKVKKPEETDRDFIKSIPFSDELKFALNIDEDSDVHPSEDEVTPPMSAE</sequence>
<feature type="region of interest" description="Disordered" evidence="1">
    <location>
        <begin position="171"/>
        <end position="190"/>
    </location>
</feature>
<name>A0A1J6IGB4_NICAT</name>
<reference evidence="2" key="1">
    <citation type="submission" date="2016-11" db="EMBL/GenBank/DDBJ databases">
        <title>The genome of Nicotiana attenuata.</title>
        <authorList>
            <person name="Xu S."/>
            <person name="Brockmoeller T."/>
            <person name="Gaquerel E."/>
            <person name="Navarro A."/>
            <person name="Kuhl H."/>
            <person name="Gase K."/>
            <person name="Ling Z."/>
            <person name="Zhou W."/>
            <person name="Kreitzer C."/>
            <person name="Stanke M."/>
            <person name="Tang H."/>
            <person name="Lyons E."/>
            <person name="Pandey P."/>
            <person name="Pandey S.P."/>
            <person name="Timmermann B."/>
            <person name="Baldwin I.T."/>
        </authorList>
    </citation>
    <scope>NUCLEOTIDE SEQUENCE [LARGE SCALE GENOMIC DNA]</scope>
    <source>
        <strain evidence="2">UT</strain>
    </source>
</reference>
<protein>
    <submittedName>
        <fullName evidence="2">Uncharacterized protein</fullName>
    </submittedName>
</protein>
<dbReference type="AlphaFoldDB" id="A0A1J6IGB4"/>